<keyword evidence="1 7" id="KW-0444">Lipid biosynthesis</keyword>
<dbReference type="AlphaFoldDB" id="W0RK04"/>
<dbReference type="NCBIfam" id="NF002060">
    <property type="entry name" value="PRK00892.1"/>
    <property type="match status" value="1"/>
</dbReference>
<dbReference type="EMBL" id="CP007128">
    <property type="protein sequence ID" value="AHG90757.1"/>
    <property type="molecule type" value="Genomic_DNA"/>
</dbReference>
<name>W0RK04_9BACT</name>
<dbReference type="InterPro" id="IPR018357">
    <property type="entry name" value="Hexapep_transf_CS"/>
</dbReference>
<comment type="subunit">
    <text evidence="7">Homotrimer.</text>
</comment>
<keyword evidence="3 7" id="KW-0808">Transferase</keyword>
<dbReference type="GO" id="GO:0016020">
    <property type="term" value="C:membrane"/>
    <property type="evidence" value="ECO:0007669"/>
    <property type="project" value="GOC"/>
</dbReference>
<evidence type="ECO:0000256" key="3">
    <source>
        <dbReference type="ARBA" id="ARBA00022679"/>
    </source>
</evidence>
<dbReference type="PANTHER" id="PTHR43378:SF2">
    <property type="entry name" value="UDP-3-O-ACYLGLUCOSAMINE N-ACYLTRANSFERASE 1, MITOCHONDRIAL-RELATED"/>
    <property type="match status" value="1"/>
</dbReference>
<dbReference type="Proteomes" id="UP000019151">
    <property type="component" value="Chromosome"/>
</dbReference>
<dbReference type="NCBIfam" id="TIGR01853">
    <property type="entry name" value="lipid_A_lpxD"/>
    <property type="match status" value="1"/>
</dbReference>
<dbReference type="InterPro" id="IPR011004">
    <property type="entry name" value="Trimer_LpxA-like_sf"/>
</dbReference>
<evidence type="ECO:0000313" key="9">
    <source>
        <dbReference type="EMBL" id="AHG90757.1"/>
    </source>
</evidence>
<keyword evidence="2 7" id="KW-0441">Lipid A biosynthesis</keyword>
<dbReference type="InterPro" id="IPR001451">
    <property type="entry name" value="Hexapep"/>
</dbReference>
<dbReference type="EC" id="2.3.1.191" evidence="7"/>
<feature type="active site" description="Proton acceptor" evidence="7">
    <location>
        <position position="258"/>
    </location>
</feature>
<dbReference type="Pfam" id="PF04613">
    <property type="entry name" value="LpxD"/>
    <property type="match status" value="1"/>
</dbReference>
<dbReference type="InterPro" id="IPR007691">
    <property type="entry name" value="LpxD"/>
</dbReference>
<evidence type="ECO:0000313" key="10">
    <source>
        <dbReference type="Proteomes" id="UP000019151"/>
    </source>
</evidence>
<evidence type="ECO:0000259" key="8">
    <source>
        <dbReference type="Pfam" id="PF04613"/>
    </source>
</evidence>
<dbReference type="STRING" id="861299.J421_3220"/>
<dbReference type="PATRIC" id="fig|861299.3.peg.3273"/>
<dbReference type="Gene3D" id="3.40.1390.10">
    <property type="entry name" value="MurE/MurF, N-terminal domain"/>
    <property type="match status" value="1"/>
</dbReference>
<keyword evidence="10" id="KW-1185">Reference proteome</keyword>
<dbReference type="KEGG" id="gba:J421_3220"/>
<evidence type="ECO:0000256" key="4">
    <source>
        <dbReference type="ARBA" id="ARBA00022737"/>
    </source>
</evidence>
<keyword evidence="5 7" id="KW-0443">Lipid metabolism</keyword>
<dbReference type="SUPFAM" id="SSF51161">
    <property type="entry name" value="Trimeric LpxA-like enzymes"/>
    <property type="match status" value="1"/>
</dbReference>
<proteinExistence type="inferred from homology"/>
<comment type="function">
    <text evidence="7">Catalyzes the N-acylation of UDP-3-O-acylglucosamine using 3-hydroxyacyl-ACP as the acyl donor. Is involved in the biosynthesis of lipid A, a phosphorylated glycolipid that anchors the lipopolysaccharide to the outer membrane of the cell.</text>
</comment>
<dbReference type="InParanoid" id="W0RK04"/>
<comment type="catalytic activity">
    <reaction evidence="7">
        <text>a UDP-3-O-[(3R)-3-hydroxyacyl]-alpha-D-glucosamine + a (3R)-hydroxyacyl-[ACP] = a UDP-2-N,3-O-bis[(3R)-3-hydroxyacyl]-alpha-D-glucosamine + holo-[ACP] + H(+)</text>
        <dbReference type="Rhea" id="RHEA:53836"/>
        <dbReference type="Rhea" id="RHEA-COMP:9685"/>
        <dbReference type="Rhea" id="RHEA-COMP:9945"/>
        <dbReference type="ChEBI" id="CHEBI:15378"/>
        <dbReference type="ChEBI" id="CHEBI:64479"/>
        <dbReference type="ChEBI" id="CHEBI:78827"/>
        <dbReference type="ChEBI" id="CHEBI:137740"/>
        <dbReference type="ChEBI" id="CHEBI:137748"/>
        <dbReference type="EC" id="2.3.1.191"/>
    </reaction>
</comment>
<organism evidence="9 10">
    <name type="scientific">Gemmatirosa kalamazoonensis</name>
    <dbReference type="NCBI Taxonomy" id="861299"/>
    <lineage>
        <taxon>Bacteria</taxon>
        <taxon>Pseudomonadati</taxon>
        <taxon>Gemmatimonadota</taxon>
        <taxon>Gemmatimonadia</taxon>
        <taxon>Gemmatimonadales</taxon>
        <taxon>Gemmatimonadaceae</taxon>
        <taxon>Gemmatirosa</taxon>
    </lineage>
</organism>
<feature type="domain" description="UDP-3-O-[3-hydroxymyristoyl] glucosamine N-acyltransferase non-repeat region" evidence="8">
    <location>
        <begin position="39"/>
        <end position="105"/>
    </location>
</feature>
<comment type="pathway">
    <text evidence="7">Bacterial outer membrane biogenesis; LPS lipid A biosynthesis.</text>
</comment>
<protein>
    <recommendedName>
        <fullName evidence="7">UDP-3-O-acylglucosamine N-acyltransferase</fullName>
        <ecNumber evidence="7">2.3.1.191</ecNumber>
    </recommendedName>
</protein>
<dbReference type="CDD" id="cd03352">
    <property type="entry name" value="LbH_LpxD"/>
    <property type="match status" value="1"/>
</dbReference>
<dbReference type="HOGENOM" id="CLU_049865_0_0_0"/>
<keyword evidence="6 7" id="KW-0012">Acyltransferase</keyword>
<dbReference type="HAMAP" id="MF_00523">
    <property type="entry name" value="LpxD"/>
    <property type="match status" value="1"/>
</dbReference>
<evidence type="ECO:0000256" key="7">
    <source>
        <dbReference type="HAMAP-Rule" id="MF_00523"/>
    </source>
</evidence>
<dbReference type="eggNOG" id="COG1044">
    <property type="taxonomic scope" value="Bacteria"/>
</dbReference>
<dbReference type="Pfam" id="PF00132">
    <property type="entry name" value="Hexapep"/>
    <property type="match status" value="1"/>
</dbReference>
<dbReference type="PANTHER" id="PTHR43378">
    <property type="entry name" value="UDP-3-O-ACYLGLUCOSAMINE N-ACYLTRANSFERASE"/>
    <property type="match status" value="1"/>
</dbReference>
<comment type="similarity">
    <text evidence="7">Belongs to the transferase hexapeptide repeat family. LpxD subfamily.</text>
</comment>
<evidence type="ECO:0000256" key="2">
    <source>
        <dbReference type="ARBA" id="ARBA00022556"/>
    </source>
</evidence>
<dbReference type="GO" id="GO:0103118">
    <property type="term" value="F:UDP-3-O-[(3R)-3-hydroxyacyl]-glucosamine N-acyltransferase activity"/>
    <property type="evidence" value="ECO:0007669"/>
    <property type="project" value="UniProtKB-EC"/>
</dbReference>
<accession>W0RK04</accession>
<gene>
    <name evidence="7" type="primary">lpxD</name>
    <name evidence="9" type="ORF">J421_3220</name>
</gene>
<evidence type="ECO:0000256" key="1">
    <source>
        <dbReference type="ARBA" id="ARBA00022516"/>
    </source>
</evidence>
<dbReference type="GO" id="GO:0009245">
    <property type="term" value="P:lipid A biosynthetic process"/>
    <property type="evidence" value="ECO:0007669"/>
    <property type="project" value="UniProtKB-UniRule"/>
</dbReference>
<dbReference type="PROSITE" id="PS00101">
    <property type="entry name" value="HEXAPEP_TRANSFERASES"/>
    <property type="match status" value="2"/>
</dbReference>
<dbReference type="Gene3D" id="2.160.10.10">
    <property type="entry name" value="Hexapeptide repeat proteins"/>
    <property type="match status" value="1"/>
</dbReference>
<evidence type="ECO:0000256" key="6">
    <source>
        <dbReference type="ARBA" id="ARBA00023315"/>
    </source>
</evidence>
<keyword evidence="4 7" id="KW-0677">Repeat</keyword>
<dbReference type="InterPro" id="IPR020573">
    <property type="entry name" value="UDP_GlcNAc_AcTrfase_non-rep"/>
</dbReference>
<dbReference type="GO" id="GO:0016410">
    <property type="term" value="F:N-acyltransferase activity"/>
    <property type="evidence" value="ECO:0007669"/>
    <property type="project" value="InterPro"/>
</dbReference>
<dbReference type="UniPathway" id="UPA00973"/>
<evidence type="ECO:0000256" key="5">
    <source>
        <dbReference type="ARBA" id="ARBA00023098"/>
    </source>
</evidence>
<reference evidence="9 10" key="1">
    <citation type="journal article" date="2014" name="Genome Announc.">
        <title>Genome Sequence and Methylome of Soil Bacterium Gemmatirosa kalamazoonensis KBS708T, a Member of the Rarely Cultivated Gemmatimonadetes Phylum.</title>
        <authorList>
            <person name="Debruyn J.M."/>
            <person name="Radosevich M."/>
            <person name="Wommack K.E."/>
            <person name="Polson S.W."/>
            <person name="Hauser L.J."/>
            <person name="Fawaz M.N."/>
            <person name="Korlach J."/>
            <person name="Tsai Y.C."/>
        </authorList>
    </citation>
    <scope>NUCLEOTIDE SEQUENCE [LARGE SCALE GENOMIC DNA]</scope>
    <source>
        <strain evidence="9 10">KBS708</strain>
    </source>
</reference>
<sequence>MSLGTSEQRSGGGGGVSLTAADVARLVGGRLTDGGDGARAIRRVAPLHRAGPDELTFLASAKYADAFRETRAGVVLVAPALADTAGAPDAVRIVVDKPHEALLAVLPVLYVQAPRETGIHPTARIGRGAHIGDDVTVDAYAIVGDGVVLGDRAWVETHCVVGAGVEVGEDAHLYPGVTLYAGTSLGRRVAVHSGARLGSDGFGYVFGDGQHRKIPHVGRCIVEDDVEIGANTTIDRGSVDDTIIGAGTKIDNLVHIGHNCRIGKLCLIMAQVGLAGSTTVEDGVILAGQVGVAGHLTIGTGARIAAQAGVVGDVPAGATYGGYPARPHKESLRAHAATFRLAELMKRIERMLERSEAEQ</sequence>